<name>A0A2S5KQM5_9PROT</name>
<dbReference type="GO" id="GO:0004746">
    <property type="term" value="F:riboflavin synthase activity"/>
    <property type="evidence" value="ECO:0007669"/>
    <property type="project" value="UniProtKB-UniRule"/>
</dbReference>
<evidence type="ECO:0000256" key="10">
    <source>
        <dbReference type="PROSITE-ProRule" id="PRU00524"/>
    </source>
</evidence>
<dbReference type="PROSITE" id="PS51177">
    <property type="entry name" value="LUMAZINE_BIND"/>
    <property type="match status" value="2"/>
</dbReference>
<feature type="repeat" description="Lumazine-binding" evidence="10">
    <location>
        <begin position="1"/>
        <end position="97"/>
    </location>
</feature>
<keyword evidence="6" id="KW-0686">Riboflavin biosynthesis</keyword>
<dbReference type="Gene3D" id="2.40.30.20">
    <property type="match status" value="2"/>
</dbReference>
<dbReference type="NCBIfam" id="TIGR00187">
    <property type="entry name" value="ribE"/>
    <property type="match status" value="1"/>
</dbReference>
<proteinExistence type="predicted"/>
<evidence type="ECO:0000256" key="4">
    <source>
        <dbReference type="ARBA" id="ARBA00012827"/>
    </source>
</evidence>
<dbReference type="GO" id="GO:0009231">
    <property type="term" value="P:riboflavin biosynthetic process"/>
    <property type="evidence" value="ECO:0007669"/>
    <property type="project" value="UniProtKB-KW"/>
</dbReference>
<protein>
    <recommendedName>
        <fullName evidence="5 9">Riboflavin synthase</fullName>
        <ecNumber evidence="4 9">2.5.1.9</ecNumber>
    </recommendedName>
</protein>
<evidence type="ECO:0000256" key="2">
    <source>
        <dbReference type="ARBA" id="ARBA00002803"/>
    </source>
</evidence>
<evidence type="ECO:0000256" key="8">
    <source>
        <dbReference type="ARBA" id="ARBA00022737"/>
    </source>
</evidence>
<comment type="pathway">
    <text evidence="3">Cofactor biosynthesis; riboflavin biosynthesis; riboflavin from 2-hydroxy-3-oxobutyl phosphate and 5-amino-6-(D-ribitylamino)uracil: step 2/2.</text>
</comment>
<dbReference type="CDD" id="cd00402">
    <property type="entry name" value="Riboflavin_synthase_like"/>
    <property type="match status" value="1"/>
</dbReference>
<dbReference type="NCBIfam" id="NF009566">
    <property type="entry name" value="PRK13020.1"/>
    <property type="match status" value="1"/>
</dbReference>
<evidence type="ECO:0000256" key="6">
    <source>
        <dbReference type="ARBA" id="ARBA00022619"/>
    </source>
</evidence>
<dbReference type="PIRSF" id="PIRSF000498">
    <property type="entry name" value="Riboflavin_syn_A"/>
    <property type="match status" value="1"/>
</dbReference>
<evidence type="ECO:0000256" key="5">
    <source>
        <dbReference type="ARBA" id="ARBA00013950"/>
    </source>
</evidence>
<gene>
    <name evidence="12" type="ORF">C4K68_11635</name>
</gene>
<reference evidence="12 13" key="1">
    <citation type="submission" date="2018-02" db="EMBL/GenBank/DDBJ databases">
        <title>novel marine gammaproteobacteria from coastal saline agro ecosystem.</title>
        <authorList>
            <person name="Krishnan R."/>
            <person name="Ramesh Kumar N."/>
        </authorList>
    </citation>
    <scope>NUCLEOTIDE SEQUENCE [LARGE SCALE GENOMIC DNA]</scope>
    <source>
        <strain evidence="12 13">228</strain>
    </source>
</reference>
<keyword evidence="7" id="KW-0808">Transferase</keyword>
<dbReference type="InterPro" id="IPR017938">
    <property type="entry name" value="Riboflavin_synthase-like_b-brl"/>
</dbReference>
<evidence type="ECO:0000259" key="11">
    <source>
        <dbReference type="PROSITE" id="PS51177"/>
    </source>
</evidence>
<dbReference type="Pfam" id="PF00677">
    <property type="entry name" value="Lum_binding"/>
    <property type="match status" value="2"/>
</dbReference>
<evidence type="ECO:0000313" key="12">
    <source>
        <dbReference type="EMBL" id="PPC77068.1"/>
    </source>
</evidence>
<evidence type="ECO:0000256" key="1">
    <source>
        <dbReference type="ARBA" id="ARBA00000968"/>
    </source>
</evidence>
<comment type="catalytic activity">
    <reaction evidence="1">
        <text>2 6,7-dimethyl-8-(1-D-ribityl)lumazine + H(+) = 5-amino-6-(D-ribitylamino)uracil + riboflavin</text>
        <dbReference type="Rhea" id="RHEA:20772"/>
        <dbReference type="ChEBI" id="CHEBI:15378"/>
        <dbReference type="ChEBI" id="CHEBI:15934"/>
        <dbReference type="ChEBI" id="CHEBI:57986"/>
        <dbReference type="ChEBI" id="CHEBI:58201"/>
        <dbReference type="EC" id="2.5.1.9"/>
    </reaction>
</comment>
<evidence type="ECO:0000313" key="13">
    <source>
        <dbReference type="Proteomes" id="UP000238196"/>
    </source>
</evidence>
<dbReference type="NCBIfam" id="NF006767">
    <property type="entry name" value="PRK09289.1"/>
    <property type="match status" value="1"/>
</dbReference>
<dbReference type="InterPro" id="IPR026017">
    <property type="entry name" value="Lumazine-bd_dom"/>
</dbReference>
<comment type="caution">
    <text evidence="12">The sequence shown here is derived from an EMBL/GenBank/DDBJ whole genome shotgun (WGS) entry which is preliminary data.</text>
</comment>
<keyword evidence="8" id="KW-0677">Repeat</keyword>
<evidence type="ECO:0000256" key="7">
    <source>
        <dbReference type="ARBA" id="ARBA00022679"/>
    </source>
</evidence>
<accession>A0A2S5KQM5</accession>
<feature type="repeat" description="Lumazine-binding" evidence="10">
    <location>
        <begin position="98"/>
        <end position="194"/>
    </location>
</feature>
<comment type="function">
    <text evidence="2">Catalyzes the dismutation of two molecules of 6,7-dimethyl-8-ribityllumazine, resulting in the formation of riboflavin and 5-amino-6-(D-ribitylamino)uracil.</text>
</comment>
<dbReference type="PANTHER" id="PTHR21098:SF0">
    <property type="entry name" value="RIBOFLAVIN SYNTHASE"/>
    <property type="match status" value="1"/>
</dbReference>
<dbReference type="FunFam" id="2.40.30.20:FF:000003">
    <property type="entry name" value="Riboflavin synthase, alpha subunit"/>
    <property type="match status" value="1"/>
</dbReference>
<evidence type="ECO:0000256" key="3">
    <source>
        <dbReference type="ARBA" id="ARBA00004887"/>
    </source>
</evidence>
<dbReference type="InterPro" id="IPR001783">
    <property type="entry name" value="Lumazine-bd"/>
</dbReference>
<feature type="domain" description="Lumazine-binding" evidence="11">
    <location>
        <begin position="1"/>
        <end position="97"/>
    </location>
</feature>
<organism evidence="12 13">
    <name type="scientific">Proteobacteria bacterium 228</name>
    <dbReference type="NCBI Taxonomy" id="2083153"/>
    <lineage>
        <taxon>Bacteria</taxon>
        <taxon>Pseudomonadati</taxon>
        <taxon>Pseudomonadota</taxon>
    </lineage>
</organism>
<dbReference type="EMBL" id="PRLP01000035">
    <property type="protein sequence ID" value="PPC77068.1"/>
    <property type="molecule type" value="Genomic_DNA"/>
</dbReference>
<dbReference type="PANTHER" id="PTHR21098">
    <property type="entry name" value="RIBOFLAVIN SYNTHASE ALPHA CHAIN"/>
    <property type="match status" value="1"/>
</dbReference>
<dbReference type="EC" id="2.5.1.9" evidence="4 9"/>
<feature type="domain" description="Lumazine-binding" evidence="11">
    <location>
        <begin position="98"/>
        <end position="194"/>
    </location>
</feature>
<dbReference type="AlphaFoldDB" id="A0A2S5KQM5"/>
<evidence type="ECO:0000256" key="9">
    <source>
        <dbReference type="NCBIfam" id="TIGR00187"/>
    </source>
</evidence>
<dbReference type="Proteomes" id="UP000238196">
    <property type="component" value="Unassembled WGS sequence"/>
</dbReference>
<sequence>MFTGIVQGLIKVKSLIRKEEFCTLVLSFPEGKTTGLVPGASVAINGTCLTATEIHGNDAHFDVIASTLRITNLGELDVGSVANFERAARIGDEIGGHQTSGHIHDLAVISAREDFPDNCKLTFEVPDAYRKYLMDKGYIALNGCSLTIAGLTEKGFFVFLIPETLGVTTFGSAKAGDKINLEIDPSTQTIVDTIERYLATRNA</sequence>
<dbReference type="SUPFAM" id="SSF63380">
    <property type="entry name" value="Riboflavin synthase domain-like"/>
    <property type="match status" value="2"/>
</dbReference>
<dbReference type="InterPro" id="IPR023366">
    <property type="entry name" value="ATP_synth_asu-like_sf"/>
</dbReference>
<dbReference type="OrthoDB" id="5292483at2"/>